<dbReference type="Proteomes" id="UP000237000">
    <property type="component" value="Unassembled WGS sequence"/>
</dbReference>
<evidence type="ECO:0000313" key="1">
    <source>
        <dbReference type="EMBL" id="PON60219.1"/>
    </source>
</evidence>
<keyword evidence="2" id="KW-1185">Reference proteome</keyword>
<organism evidence="1 2">
    <name type="scientific">Trema orientale</name>
    <name type="common">Charcoal tree</name>
    <name type="synonym">Celtis orientalis</name>
    <dbReference type="NCBI Taxonomy" id="63057"/>
    <lineage>
        <taxon>Eukaryota</taxon>
        <taxon>Viridiplantae</taxon>
        <taxon>Streptophyta</taxon>
        <taxon>Embryophyta</taxon>
        <taxon>Tracheophyta</taxon>
        <taxon>Spermatophyta</taxon>
        <taxon>Magnoliopsida</taxon>
        <taxon>eudicotyledons</taxon>
        <taxon>Gunneridae</taxon>
        <taxon>Pentapetalae</taxon>
        <taxon>rosids</taxon>
        <taxon>fabids</taxon>
        <taxon>Rosales</taxon>
        <taxon>Cannabaceae</taxon>
        <taxon>Trema</taxon>
    </lineage>
</organism>
<comment type="caution">
    <text evidence="1">The sequence shown here is derived from an EMBL/GenBank/DDBJ whole genome shotgun (WGS) entry which is preliminary data.</text>
</comment>
<gene>
    <name evidence="1" type="ORF">TorRG33x02_285530</name>
</gene>
<sequence>MSLELRLLKFISQASVLKILCNCIKLDYLNLRLSWFNHSKTKLLVNFDSRSLHKLSGRSSKDICIQDFAQRYSKAAIVLGRIYREEPLKWVYLPSCGRKKLYRFEDDHHRK</sequence>
<evidence type="ECO:0000313" key="2">
    <source>
        <dbReference type="Proteomes" id="UP000237000"/>
    </source>
</evidence>
<protein>
    <submittedName>
        <fullName evidence="1">Uncharacterized protein</fullName>
    </submittedName>
</protein>
<name>A0A2P5CGP8_TREOI</name>
<dbReference type="AlphaFoldDB" id="A0A2P5CGP8"/>
<reference evidence="2" key="1">
    <citation type="submission" date="2016-06" db="EMBL/GenBank/DDBJ databases">
        <title>Parallel loss of symbiosis genes in relatives of nitrogen-fixing non-legume Parasponia.</title>
        <authorList>
            <person name="Van Velzen R."/>
            <person name="Holmer R."/>
            <person name="Bu F."/>
            <person name="Rutten L."/>
            <person name="Van Zeijl A."/>
            <person name="Liu W."/>
            <person name="Santuari L."/>
            <person name="Cao Q."/>
            <person name="Sharma T."/>
            <person name="Shen D."/>
            <person name="Roswanjaya Y."/>
            <person name="Wardhani T."/>
            <person name="Kalhor M.S."/>
            <person name="Jansen J."/>
            <person name="Van den Hoogen J."/>
            <person name="Gungor B."/>
            <person name="Hartog M."/>
            <person name="Hontelez J."/>
            <person name="Verver J."/>
            <person name="Yang W.-C."/>
            <person name="Schijlen E."/>
            <person name="Repin R."/>
            <person name="Schilthuizen M."/>
            <person name="Schranz E."/>
            <person name="Heidstra R."/>
            <person name="Miyata K."/>
            <person name="Fedorova E."/>
            <person name="Kohlen W."/>
            <person name="Bisseling T."/>
            <person name="Smit S."/>
            <person name="Geurts R."/>
        </authorList>
    </citation>
    <scope>NUCLEOTIDE SEQUENCE [LARGE SCALE GENOMIC DNA]</scope>
    <source>
        <strain evidence="2">cv. RG33-2</strain>
    </source>
</reference>
<proteinExistence type="predicted"/>
<accession>A0A2P5CGP8</accession>
<dbReference type="EMBL" id="JXTC01000367">
    <property type="protein sequence ID" value="PON60219.1"/>
    <property type="molecule type" value="Genomic_DNA"/>
</dbReference>
<dbReference type="InParanoid" id="A0A2P5CGP8"/>